<dbReference type="PATRIC" id="fig|888019.4.peg.681"/>
<proteinExistence type="predicted"/>
<feature type="binding site" evidence="1">
    <location>
        <position position="207"/>
    </location>
    <ligand>
        <name>Zn(2+)</name>
        <dbReference type="ChEBI" id="CHEBI:29105"/>
    </ligand>
</feature>
<dbReference type="HOGENOM" id="CLU_083758_0_0_11"/>
<dbReference type="InterPro" id="IPR011257">
    <property type="entry name" value="DNA_glycosylase"/>
</dbReference>
<dbReference type="AlphaFoldDB" id="U7V5H4"/>
<accession>U7V5H4</accession>
<protein>
    <submittedName>
        <fullName evidence="2">DNA-3-methyladenine glycosylase I</fullName>
    </submittedName>
</protein>
<dbReference type="GO" id="GO:0008725">
    <property type="term" value="F:DNA-3-methyladenine glycosylase activity"/>
    <property type="evidence" value="ECO:0007669"/>
    <property type="project" value="InterPro"/>
</dbReference>
<dbReference type="PANTHER" id="PTHR30037:SF4">
    <property type="entry name" value="DNA-3-METHYLADENINE GLYCOSYLASE I"/>
    <property type="match status" value="1"/>
</dbReference>
<dbReference type="PANTHER" id="PTHR30037">
    <property type="entry name" value="DNA-3-METHYLADENINE GLYCOSYLASE 1"/>
    <property type="match status" value="1"/>
</dbReference>
<evidence type="ECO:0000313" key="3">
    <source>
        <dbReference type="Proteomes" id="UP000017174"/>
    </source>
</evidence>
<gene>
    <name evidence="2" type="ORF">HMPREF0742_00808</name>
</gene>
<dbReference type="InterPro" id="IPR052891">
    <property type="entry name" value="DNA-3mA_glycosylase"/>
</dbReference>
<dbReference type="GO" id="GO:0046872">
    <property type="term" value="F:metal ion binding"/>
    <property type="evidence" value="ECO:0007669"/>
    <property type="project" value="UniProtKB-KW"/>
</dbReference>
<evidence type="ECO:0000256" key="1">
    <source>
        <dbReference type="PIRSR" id="PIRSR605019-1"/>
    </source>
</evidence>
<evidence type="ECO:0000313" key="2">
    <source>
        <dbReference type="EMBL" id="ERT66785.1"/>
    </source>
</evidence>
<name>U7V5H4_9MICC</name>
<sequence>MMGRVMAIGTGDQAPRENYPAWVRNDLERDYYDTEWGVPVTDERGMLERVCLEGFQSGLSWYTVLVKRPAFRELFANFVPDALVKFTNDDVERLLQDERIIRNHLKIQATISNALLTIELRDRAAAGDTSLAGFYLPNGQWVEPGLPAFIWSFLPERTITPRELSEVPAQDDVSAAMAKAFKKLGGKFLGPTSCYALMCAIGMVDAHLLDSHRRGVMGLFDENGRLLPSPEAL</sequence>
<keyword evidence="1" id="KW-0479">Metal-binding</keyword>
<comment type="caution">
    <text evidence="2">The sequence shown here is derived from an EMBL/GenBank/DDBJ whole genome shotgun (WGS) entry which is preliminary data.</text>
</comment>
<dbReference type="Pfam" id="PF03352">
    <property type="entry name" value="Adenine_glyco"/>
    <property type="match status" value="1"/>
</dbReference>
<dbReference type="GO" id="GO:0006284">
    <property type="term" value="P:base-excision repair"/>
    <property type="evidence" value="ECO:0007669"/>
    <property type="project" value="InterPro"/>
</dbReference>
<reference evidence="2 3" key="1">
    <citation type="submission" date="2013-08" db="EMBL/GenBank/DDBJ databases">
        <authorList>
            <person name="Weinstock G."/>
            <person name="Sodergren E."/>
            <person name="Wylie T."/>
            <person name="Fulton L."/>
            <person name="Fulton R."/>
            <person name="Fronick C."/>
            <person name="O'Laughlin M."/>
            <person name="Godfrey J."/>
            <person name="Miner T."/>
            <person name="Herter B."/>
            <person name="Appelbaum E."/>
            <person name="Cordes M."/>
            <person name="Lek S."/>
            <person name="Wollam A."/>
            <person name="Pepin K.H."/>
            <person name="Palsikar V.B."/>
            <person name="Mitreva M."/>
            <person name="Wilson R.K."/>
        </authorList>
    </citation>
    <scope>NUCLEOTIDE SEQUENCE [LARGE SCALE GENOMIC DNA]</scope>
    <source>
        <strain evidence="2 3">F0184</strain>
    </source>
</reference>
<dbReference type="EMBL" id="AXZG01000029">
    <property type="protein sequence ID" value="ERT66785.1"/>
    <property type="molecule type" value="Genomic_DNA"/>
</dbReference>
<dbReference type="Gene3D" id="1.10.340.30">
    <property type="entry name" value="Hypothetical protein, domain 2"/>
    <property type="match status" value="1"/>
</dbReference>
<dbReference type="SUPFAM" id="SSF48150">
    <property type="entry name" value="DNA-glycosylase"/>
    <property type="match status" value="1"/>
</dbReference>
<dbReference type="Proteomes" id="UP000017174">
    <property type="component" value="Unassembled WGS sequence"/>
</dbReference>
<organism evidence="2 3">
    <name type="scientific">Rothia aeria F0184</name>
    <dbReference type="NCBI Taxonomy" id="888019"/>
    <lineage>
        <taxon>Bacteria</taxon>
        <taxon>Bacillati</taxon>
        <taxon>Actinomycetota</taxon>
        <taxon>Actinomycetes</taxon>
        <taxon>Micrococcales</taxon>
        <taxon>Micrococcaceae</taxon>
        <taxon>Rothia</taxon>
    </lineage>
</organism>
<keyword evidence="1" id="KW-0862">Zinc</keyword>
<dbReference type="InterPro" id="IPR005019">
    <property type="entry name" value="Adenine_glyco"/>
</dbReference>